<sequence length="75" mass="8137">MAAGRWGMDVGTLGTTLAAAFGAKPTPNPFQPAEAELTPEEQKLATTQAFKEMTAFFRQEAQRKRGKKKPNPTGE</sequence>
<dbReference type="KEGG" id="lrs:PX52LOC_01848"/>
<evidence type="ECO:0000313" key="1">
    <source>
        <dbReference type="EMBL" id="QEL14946.1"/>
    </source>
</evidence>
<keyword evidence="2" id="KW-1185">Reference proteome</keyword>
<reference evidence="2" key="1">
    <citation type="submission" date="2019-08" db="EMBL/GenBank/DDBJ databases">
        <title>Limnoglobus roseus gen. nov., sp. nov., a novel freshwater planctomycete with a giant genome from the family Gemmataceae.</title>
        <authorList>
            <person name="Kulichevskaya I.S."/>
            <person name="Naumoff D.G."/>
            <person name="Miroshnikov K."/>
            <person name="Ivanova A."/>
            <person name="Philippov D.A."/>
            <person name="Hakobyan A."/>
            <person name="Rijpstra I.C."/>
            <person name="Sinninghe Damste J.S."/>
            <person name="Liesack W."/>
            <person name="Dedysh S.N."/>
        </authorList>
    </citation>
    <scope>NUCLEOTIDE SEQUENCE [LARGE SCALE GENOMIC DNA]</scope>
    <source>
        <strain evidence="2">PX52</strain>
    </source>
</reference>
<dbReference type="RefSeq" id="WP_149109802.1">
    <property type="nucleotide sequence ID" value="NZ_CP042425.1"/>
</dbReference>
<evidence type="ECO:0000313" key="2">
    <source>
        <dbReference type="Proteomes" id="UP000324974"/>
    </source>
</evidence>
<gene>
    <name evidence="1" type="ORF">PX52LOC_01848</name>
</gene>
<accession>A0A5C1AA93</accession>
<proteinExistence type="predicted"/>
<dbReference type="Proteomes" id="UP000324974">
    <property type="component" value="Chromosome"/>
</dbReference>
<dbReference type="EMBL" id="CP042425">
    <property type="protein sequence ID" value="QEL14946.1"/>
    <property type="molecule type" value="Genomic_DNA"/>
</dbReference>
<organism evidence="1 2">
    <name type="scientific">Limnoglobus roseus</name>
    <dbReference type="NCBI Taxonomy" id="2598579"/>
    <lineage>
        <taxon>Bacteria</taxon>
        <taxon>Pseudomonadati</taxon>
        <taxon>Planctomycetota</taxon>
        <taxon>Planctomycetia</taxon>
        <taxon>Gemmatales</taxon>
        <taxon>Gemmataceae</taxon>
        <taxon>Limnoglobus</taxon>
    </lineage>
</organism>
<protein>
    <submittedName>
        <fullName evidence="1">Uncharacterized protein</fullName>
    </submittedName>
</protein>
<dbReference type="AlphaFoldDB" id="A0A5C1AA93"/>
<name>A0A5C1AA93_9BACT</name>